<dbReference type="InterPro" id="IPR005940">
    <property type="entry name" value="Anthranilate_Pribosyl_Tfrase"/>
</dbReference>
<keyword evidence="2 4" id="KW-0808">Transferase</keyword>
<evidence type="ECO:0000313" key="4">
    <source>
        <dbReference type="EMBL" id="TCS65957.1"/>
    </source>
</evidence>
<proteinExistence type="predicted"/>
<name>A0A4R3JIS0_9RHOB</name>
<dbReference type="RefSeq" id="WP_132243656.1">
    <property type="nucleotide sequence ID" value="NZ_SLZU01000003.1"/>
</dbReference>
<keyword evidence="5" id="KW-1185">Reference proteome</keyword>
<evidence type="ECO:0000259" key="3">
    <source>
        <dbReference type="Pfam" id="PF02885"/>
    </source>
</evidence>
<feature type="domain" description="Glycosyl transferase family 3 N-terminal" evidence="3">
    <location>
        <begin position="9"/>
        <end position="69"/>
    </location>
</feature>
<dbReference type="OrthoDB" id="8455878at2"/>
<dbReference type="SUPFAM" id="SSF47648">
    <property type="entry name" value="Nucleoside phosphorylase/phosphoribosyltransferase N-terminal domain"/>
    <property type="match status" value="1"/>
</dbReference>
<evidence type="ECO:0000256" key="2">
    <source>
        <dbReference type="ARBA" id="ARBA00022679"/>
    </source>
</evidence>
<reference evidence="4 5" key="1">
    <citation type="submission" date="2019-03" db="EMBL/GenBank/DDBJ databases">
        <title>Genomic Encyclopedia of Type Strains, Phase IV (KMG-IV): sequencing the most valuable type-strain genomes for metagenomic binning, comparative biology and taxonomic classification.</title>
        <authorList>
            <person name="Goeker M."/>
        </authorList>
    </citation>
    <scope>NUCLEOTIDE SEQUENCE [LARGE SCALE GENOMIC DNA]</scope>
    <source>
        <strain evidence="4 5">DSM 104836</strain>
    </source>
</reference>
<evidence type="ECO:0000256" key="1">
    <source>
        <dbReference type="ARBA" id="ARBA00022676"/>
    </source>
</evidence>
<dbReference type="NCBIfam" id="NF006564">
    <property type="entry name" value="PRK09071.1"/>
    <property type="match status" value="1"/>
</dbReference>
<dbReference type="GO" id="GO:0005829">
    <property type="term" value="C:cytosol"/>
    <property type="evidence" value="ECO:0007669"/>
    <property type="project" value="TreeGrafter"/>
</dbReference>
<dbReference type="Gene3D" id="1.20.970.10">
    <property type="entry name" value="Transferase, Pyrimidine Nucleoside Phosphorylase, Chain C"/>
    <property type="match status" value="1"/>
</dbReference>
<dbReference type="Proteomes" id="UP000295696">
    <property type="component" value="Unassembled WGS sequence"/>
</dbReference>
<dbReference type="SUPFAM" id="SSF52418">
    <property type="entry name" value="Nucleoside phosphorylase/phosphoribosyltransferase catalytic domain"/>
    <property type="match status" value="1"/>
</dbReference>
<keyword evidence="1 4" id="KW-0328">Glycosyltransferase</keyword>
<dbReference type="Gene3D" id="3.40.1030.10">
    <property type="entry name" value="Nucleoside phosphorylase/phosphoribosyltransferase catalytic domain"/>
    <property type="match status" value="1"/>
</dbReference>
<sequence>MSLAPYVRILARGQGRARPFTLDEAREAMTLMLREDADPEALGAILMLLRLRGETAEDIAGFTSAARASLPEWQGMRPALDWPSYAAGRTRGLPWFLLSAKLVAGGGVPVLLHGWNSHQQGRASVRDALAPLGIPNAATMAEAGALLQSHGIAYLPLEVLSPRLMHLLRLRDKFGLRSCVNTVLRMLNPGAAPAAVQGVFHPSYRELQADAGRLLGDARLSVLKGGGGEFEHHPAKDIAVYGLRDGESWTGFTGRSIAEHRRLAEDELEPQALSALWAGELDDAFARATVLGTAGLALEAAGVTKEGALMAEDLWARRRAITSV</sequence>
<dbReference type="InterPro" id="IPR036320">
    <property type="entry name" value="Glycosyl_Trfase_fam3_N_dom_sf"/>
</dbReference>
<dbReference type="AlphaFoldDB" id="A0A4R3JIS0"/>
<dbReference type="InterPro" id="IPR017459">
    <property type="entry name" value="Glycosyl_Trfase_fam3_N_dom"/>
</dbReference>
<accession>A0A4R3JIS0</accession>
<dbReference type="GO" id="GO:0004048">
    <property type="term" value="F:anthranilate phosphoribosyltransferase activity"/>
    <property type="evidence" value="ECO:0007669"/>
    <property type="project" value="InterPro"/>
</dbReference>
<gene>
    <name evidence="4" type="ORF">EDD52_103379</name>
</gene>
<dbReference type="EMBL" id="SLZU01000003">
    <property type="protein sequence ID" value="TCS65957.1"/>
    <property type="molecule type" value="Genomic_DNA"/>
</dbReference>
<comment type="caution">
    <text evidence="4">The sequence shown here is derived from an EMBL/GenBank/DDBJ whole genome shotgun (WGS) entry which is preliminary data.</text>
</comment>
<dbReference type="PANTHER" id="PTHR43285:SF2">
    <property type="entry name" value="ANTHRANILATE PHOSPHORIBOSYLTRANSFERASE"/>
    <property type="match status" value="1"/>
</dbReference>
<evidence type="ECO:0000313" key="5">
    <source>
        <dbReference type="Proteomes" id="UP000295696"/>
    </source>
</evidence>
<dbReference type="Pfam" id="PF02885">
    <property type="entry name" value="Glycos_trans_3N"/>
    <property type="match status" value="1"/>
</dbReference>
<dbReference type="GO" id="GO:0000162">
    <property type="term" value="P:L-tryptophan biosynthetic process"/>
    <property type="evidence" value="ECO:0007669"/>
    <property type="project" value="InterPro"/>
</dbReference>
<organism evidence="4 5">
    <name type="scientific">Primorskyibacter sedentarius</name>
    <dbReference type="NCBI Taxonomy" id="745311"/>
    <lineage>
        <taxon>Bacteria</taxon>
        <taxon>Pseudomonadati</taxon>
        <taxon>Pseudomonadota</taxon>
        <taxon>Alphaproteobacteria</taxon>
        <taxon>Rhodobacterales</taxon>
        <taxon>Roseobacteraceae</taxon>
        <taxon>Primorskyibacter</taxon>
    </lineage>
</organism>
<dbReference type="InterPro" id="IPR035902">
    <property type="entry name" value="Nuc_phospho_transferase"/>
</dbReference>
<dbReference type="PANTHER" id="PTHR43285">
    <property type="entry name" value="ANTHRANILATE PHOSPHORIBOSYLTRANSFERASE"/>
    <property type="match status" value="1"/>
</dbReference>
<protein>
    <submittedName>
        <fullName evidence="4">Anthranilate phosphoribosyltransferase</fullName>
    </submittedName>
</protein>